<sequence>MKPKLIVLLIFILVLEIVLVAPMTSDVLILRRTRRLKCNGNKPCREFCDKYKQYHATPRCWQHRCYCAEPEAPMNVGWFYTKTTTTTTTEKPVMESSEGASGEGSGMFL</sequence>
<keyword evidence="2" id="KW-0732">Signal</keyword>
<proteinExistence type="predicted"/>
<feature type="signal peptide" evidence="2">
    <location>
        <begin position="1"/>
        <end position="20"/>
    </location>
</feature>
<evidence type="ECO:0000256" key="2">
    <source>
        <dbReference type="SAM" id="SignalP"/>
    </source>
</evidence>
<feature type="compositionally biased region" description="Low complexity" evidence="1">
    <location>
        <begin position="89"/>
        <end position="100"/>
    </location>
</feature>
<reference evidence="4" key="1">
    <citation type="submission" date="2016-11" db="UniProtKB">
        <authorList>
            <consortium name="WormBaseParasite"/>
        </authorList>
    </citation>
    <scope>IDENTIFICATION</scope>
</reference>
<feature type="region of interest" description="Disordered" evidence="1">
    <location>
        <begin position="89"/>
        <end position="109"/>
    </location>
</feature>
<keyword evidence="3" id="KW-1185">Reference proteome</keyword>
<dbReference type="Proteomes" id="UP000095282">
    <property type="component" value="Unplaced"/>
</dbReference>
<protein>
    <submittedName>
        <fullName evidence="4">Defensin</fullName>
    </submittedName>
</protein>
<dbReference type="AlphaFoldDB" id="A0A1I7V1Q0"/>
<evidence type="ECO:0000256" key="1">
    <source>
        <dbReference type="SAM" id="MobiDB-lite"/>
    </source>
</evidence>
<feature type="chain" id="PRO_5009309664" evidence="2">
    <location>
        <begin position="21"/>
        <end position="109"/>
    </location>
</feature>
<dbReference type="WBParaSite" id="Csp11.Scaffold630.g21514.t1">
    <property type="protein sequence ID" value="Csp11.Scaffold630.g21514.t1"/>
    <property type="gene ID" value="Csp11.Scaffold630.g21514"/>
</dbReference>
<organism evidence="3 4">
    <name type="scientific">Caenorhabditis tropicalis</name>
    <dbReference type="NCBI Taxonomy" id="1561998"/>
    <lineage>
        <taxon>Eukaryota</taxon>
        <taxon>Metazoa</taxon>
        <taxon>Ecdysozoa</taxon>
        <taxon>Nematoda</taxon>
        <taxon>Chromadorea</taxon>
        <taxon>Rhabditida</taxon>
        <taxon>Rhabditina</taxon>
        <taxon>Rhabditomorpha</taxon>
        <taxon>Rhabditoidea</taxon>
        <taxon>Rhabditidae</taxon>
        <taxon>Peloderinae</taxon>
        <taxon>Caenorhabditis</taxon>
    </lineage>
</organism>
<name>A0A1I7V1Q0_9PELO</name>
<evidence type="ECO:0000313" key="3">
    <source>
        <dbReference type="Proteomes" id="UP000095282"/>
    </source>
</evidence>
<evidence type="ECO:0000313" key="4">
    <source>
        <dbReference type="WBParaSite" id="Csp11.Scaffold630.g21514.t1"/>
    </source>
</evidence>
<accession>A0A1I7V1Q0</accession>